<accession>A0A4V1Z2C6</accession>
<reference evidence="3 4" key="1">
    <citation type="submission" date="2019-01" db="EMBL/GenBank/DDBJ databases">
        <title>Nocardioides guangzhouensis sp. nov., an actinobacterium isolated from soil.</title>
        <authorList>
            <person name="Fu Y."/>
            <person name="Cai Y."/>
            <person name="Lin Z."/>
            <person name="Chen P."/>
        </authorList>
    </citation>
    <scope>NUCLEOTIDE SEQUENCE [LARGE SCALE GENOMIC DNA]</scope>
    <source>
        <strain evidence="3 4">NBRC 105384</strain>
    </source>
</reference>
<feature type="transmembrane region" description="Helical" evidence="2">
    <location>
        <begin position="328"/>
        <end position="352"/>
    </location>
</feature>
<evidence type="ECO:0000313" key="4">
    <source>
        <dbReference type="Proteomes" id="UP000291189"/>
    </source>
</evidence>
<feature type="compositionally biased region" description="Low complexity" evidence="1">
    <location>
        <begin position="753"/>
        <end position="814"/>
    </location>
</feature>
<feature type="transmembrane region" description="Helical" evidence="2">
    <location>
        <begin position="133"/>
        <end position="156"/>
    </location>
</feature>
<feature type="transmembrane region" description="Helical" evidence="2">
    <location>
        <begin position="172"/>
        <end position="191"/>
    </location>
</feature>
<feature type="transmembrane region" description="Helical" evidence="2">
    <location>
        <begin position="203"/>
        <end position="221"/>
    </location>
</feature>
<feature type="region of interest" description="Disordered" evidence="1">
    <location>
        <begin position="741"/>
        <end position="852"/>
    </location>
</feature>
<gene>
    <name evidence="3" type="ORF">ETU37_05290</name>
</gene>
<dbReference type="AlphaFoldDB" id="A0A4V1Z2C6"/>
<dbReference type="OrthoDB" id="4640801at2"/>
<comment type="caution">
    <text evidence="3">The sequence shown here is derived from an EMBL/GenBank/DDBJ whole genome shotgun (WGS) entry which is preliminary data.</text>
</comment>
<proteinExistence type="predicted"/>
<dbReference type="EMBL" id="SDPU01000013">
    <property type="protein sequence ID" value="RYU13936.1"/>
    <property type="molecule type" value="Genomic_DNA"/>
</dbReference>
<dbReference type="RefSeq" id="WP_129986044.1">
    <property type="nucleotide sequence ID" value="NZ_SDPU01000013.1"/>
</dbReference>
<feature type="compositionally biased region" description="Low complexity" evidence="1">
    <location>
        <begin position="531"/>
        <end position="573"/>
    </location>
</feature>
<keyword evidence="2" id="KW-1133">Transmembrane helix</keyword>
<feature type="transmembrane region" description="Helical" evidence="2">
    <location>
        <begin position="426"/>
        <end position="444"/>
    </location>
</feature>
<organism evidence="3 4">
    <name type="scientific">Nocardioides iriomotensis</name>
    <dbReference type="NCBI Taxonomy" id="715784"/>
    <lineage>
        <taxon>Bacteria</taxon>
        <taxon>Bacillati</taxon>
        <taxon>Actinomycetota</taxon>
        <taxon>Actinomycetes</taxon>
        <taxon>Propionibacteriales</taxon>
        <taxon>Nocardioidaceae</taxon>
        <taxon>Nocardioides</taxon>
    </lineage>
</organism>
<evidence type="ECO:0000256" key="2">
    <source>
        <dbReference type="SAM" id="Phobius"/>
    </source>
</evidence>
<evidence type="ECO:0000256" key="1">
    <source>
        <dbReference type="SAM" id="MobiDB-lite"/>
    </source>
</evidence>
<dbReference type="Proteomes" id="UP000291189">
    <property type="component" value="Unassembled WGS sequence"/>
</dbReference>
<sequence>MSTLVDAPARVDGVELIGEMAGSGYRTPPSLVRRGDGQVLQLTPLLYLVLSAVDGRRSCAEIAERVSQALGRLVSEDQVRSLVDGHLRPLGLLTRADGAEPELRRANPLLRLKPRFAVTDPRTTRRITDPFRVLFSPIVVTVCLLGFLAVVTWVFFERGLGASAYDAFERPHLLLLVFVVTVLSGGFHEFGHAAATRYSGAQPGAMGAGLYLVWPAFYTDVTDSYRLDRAGRIRTDLGGLYFNAIVVVLTFVWWAATGWEALLLLVATQVLQMTQQLLPLLRFDGYHVLADIAGVPDLYHRIKPTLAGLLPHRWKAPENRVLTTRARVLITLWVLVTVPMMALMLLGVVAAVPRLLGSAGSSVREDLDGVARAWTAGAGIDLAAQTLQVLGVVLPVLAAALVLSRVGTRFFGGLAGWSRGSAGKRLVAILVSAMVVTGLSWAWWPHPGTYRPIQPGERGLVSALLPGSSTPPADLARAAAVPGLSALPAGAAARQRLSGDDPLVAAFPDDGELPTADEPDLAIVLVPADDPGAGPSGVASPTGAPSGAPDSGGTPSPSSIPGAAGSTPGPGAVPEDEPWVFPFDQPLPPAEGDNQALATNTTDNTAVYDVAFALVWAEGDEVLNVNEAHAYASCSDCVAVAVAFQVVLIMDDAHVVVPQNLAVAANYDCYQCITAAIASQLVLSVEQEPGEEDLRALGEVWNQLLQFANAISTYSLVEITQQLESFKTQIVDILMSAPPAEGAVPGGTTTADPSGSPGSSLSPTPTGTPTASPTGTTTSTTPTPTPSGAAEPSPTTPGTTAPSPTGSGTTSPTPAESPTPSPSAGDTTDSPSPTQAETVGPSPLESSTTAVR</sequence>
<protein>
    <recommendedName>
        <fullName evidence="5">Peptide zinc metalloprotease protein</fullName>
    </recommendedName>
</protein>
<name>A0A4V1Z2C6_9ACTN</name>
<keyword evidence="2" id="KW-0472">Membrane</keyword>
<feature type="transmembrane region" description="Helical" evidence="2">
    <location>
        <begin position="387"/>
        <end position="406"/>
    </location>
</feature>
<keyword evidence="4" id="KW-1185">Reference proteome</keyword>
<evidence type="ECO:0000313" key="3">
    <source>
        <dbReference type="EMBL" id="RYU13936.1"/>
    </source>
</evidence>
<evidence type="ECO:0008006" key="5">
    <source>
        <dbReference type="Google" id="ProtNLM"/>
    </source>
</evidence>
<feature type="compositionally biased region" description="Polar residues" evidence="1">
    <location>
        <begin position="826"/>
        <end position="837"/>
    </location>
</feature>
<feature type="transmembrane region" description="Helical" evidence="2">
    <location>
        <begin position="241"/>
        <end position="267"/>
    </location>
</feature>
<feature type="region of interest" description="Disordered" evidence="1">
    <location>
        <begin position="526"/>
        <end position="597"/>
    </location>
</feature>
<keyword evidence="2" id="KW-0812">Transmembrane</keyword>